<evidence type="ECO:0000313" key="5">
    <source>
        <dbReference type="Proteomes" id="UP000596742"/>
    </source>
</evidence>
<reference evidence="4" key="1">
    <citation type="submission" date="2018-11" db="EMBL/GenBank/DDBJ databases">
        <authorList>
            <person name="Alioto T."/>
            <person name="Alioto T."/>
        </authorList>
    </citation>
    <scope>NUCLEOTIDE SEQUENCE</scope>
</reference>
<evidence type="ECO:0000256" key="2">
    <source>
        <dbReference type="SAM" id="Coils"/>
    </source>
</evidence>
<dbReference type="Gene3D" id="3.30.160.60">
    <property type="entry name" value="Classic Zinc Finger"/>
    <property type="match status" value="1"/>
</dbReference>
<keyword evidence="1" id="KW-0479">Metal-binding</keyword>
<feature type="coiled-coil region" evidence="2">
    <location>
        <begin position="120"/>
        <end position="165"/>
    </location>
</feature>
<dbReference type="Gene3D" id="2.120.10.30">
    <property type="entry name" value="TolB, C-terminal domain"/>
    <property type="match status" value="1"/>
</dbReference>
<dbReference type="CDD" id="cd19757">
    <property type="entry name" value="Bbox1"/>
    <property type="match status" value="1"/>
</dbReference>
<dbReference type="AlphaFoldDB" id="A0A8B6GW78"/>
<dbReference type="PROSITE" id="PS50119">
    <property type="entry name" value="ZF_BBOX"/>
    <property type="match status" value="1"/>
</dbReference>
<comment type="caution">
    <text evidence="4">The sequence shown here is derived from an EMBL/GenBank/DDBJ whole genome shotgun (WGS) entry which is preliminary data.</text>
</comment>
<dbReference type="SUPFAM" id="SSF101898">
    <property type="entry name" value="NHL repeat"/>
    <property type="match status" value="1"/>
</dbReference>
<dbReference type="EMBL" id="UYJE01009062">
    <property type="protein sequence ID" value="VDI69710.1"/>
    <property type="molecule type" value="Genomic_DNA"/>
</dbReference>
<evidence type="ECO:0000313" key="4">
    <source>
        <dbReference type="EMBL" id="VDI69710.1"/>
    </source>
</evidence>
<keyword evidence="1" id="KW-0862">Zinc</keyword>
<sequence length="572" mass="64366">MASSTGTYCDICQSRHISKAAEEYCPVCEEAFCSDCKDHHKLLRATKNHQVISIAEYNKLPPFIREIKQDCDVHGDRFDFFCPTHNELCCKRCITTTHSECKGSKVIEDFVEFSKSSTSIDEYKQTLKDVEENIQNAIVDRKNNLEDFENQTQAIRKQIKDKRIEINKHFDNLETKIMNELSTVECEKKQNVQSVIEKLEENKNKSIQLMKNVDAMKKYGSNIQVFMGTTKLQQPILSQERFVRSLQDDESLRFVNLECSISEEINGIVTGIRSFGIVTPMLSETRVRFRWQCDKSAQILTPPVDMKTVDNIKIKPICRLNISSNMMISSCALGKYVLFAGCQKSPNKSLLLQYDTQGKYLKDIELEHSNAFDIVFIDSETVAVTGGGCDFKVHIIDAATLQVKRIIDLGPNNWMYGATHVNNSIIGCMSSNSVMRFNIAKGKDVKLSTIPLGTKNTRNSYIASDNSHLYHSDYDNDSVTCYEFGGKIIWSCKDASLRKPKSICLDSNSNVYVVGSGSDNVVVLSPDGLHSKQLLGSDDGVKAAHAIHYDKSSKRLLVANVYGPACVYQIST</sequence>
<dbReference type="InterPro" id="IPR000315">
    <property type="entry name" value="Znf_B-box"/>
</dbReference>
<dbReference type="PANTHER" id="PTHR25462:SF296">
    <property type="entry name" value="MEIOTIC P26, ISOFORM F"/>
    <property type="match status" value="1"/>
</dbReference>
<keyword evidence="5" id="KW-1185">Reference proteome</keyword>
<dbReference type="Proteomes" id="UP000596742">
    <property type="component" value="Unassembled WGS sequence"/>
</dbReference>
<dbReference type="GO" id="GO:0008270">
    <property type="term" value="F:zinc ion binding"/>
    <property type="evidence" value="ECO:0007669"/>
    <property type="project" value="UniProtKB-KW"/>
</dbReference>
<evidence type="ECO:0000259" key="3">
    <source>
        <dbReference type="PROSITE" id="PS50119"/>
    </source>
</evidence>
<dbReference type="InterPro" id="IPR011042">
    <property type="entry name" value="6-blade_b-propeller_TolB-like"/>
</dbReference>
<accession>A0A8B6GW78</accession>
<feature type="domain" description="B box-type" evidence="3">
    <location>
        <begin position="11"/>
        <end position="54"/>
    </location>
</feature>
<evidence type="ECO:0000256" key="1">
    <source>
        <dbReference type="PROSITE-ProRule" id="PRU00024"/>
    </source>
</evidence>
<gene>
    <name evidence="4" type="ORF">MGAL_10B000923</name>
</gene>
<keyword evidence="1" id="KW-0863">Zinc-finger</keyword>
<dbReference type="PANTHER" id="PTHR25462">
    <property type="entry name" value="BONUS, ISOFORM C-RELATED"/>
    <property type="match status" value="1"/>
</dbReference>
<organism evidence="4 5">
    <name type="scientific">Mytilus galloprovincialis</name>
    <name type="common">Mediterranean mussel</name>
    <dbReference type="NCBI Taxonomy" id="29158"/>
    <lineage>
        <taxon>Eukaryota</taxon>
        <taxon>Metazoa</taxon>
        <taxon>Spiralia</taxon>
        <taxon>Lophotrochozoa</taxon>
        <taxon>Mollusca</taxon>
        <taxon>Bivalvia</taxon>
        <taxon>Autobranchia</taxon>
        <taxon>Pteriomorphia</taxon>
        <taxon>Mytilida</taxon>
        <taxon>Mytiloidea</taxon>
        <taxon>Mytilidae</taxon>
        <taxon>Mytilinae</taxon>
        <taxon>Mytilus</taxon>
    </lineage>
</organism>
<proteinExistence type="predicted"/>
<protein>
    <recommendedName>
        <fullName evidence="3">B box-type domain-containing protein</fullName>
    </recommendedName>
</protein>
<name>A0A8B6GW78_MYTGA</name>
<feature type="coiled-coil region" evidence="2">
    <location>
        <begin position="189"/>
        <end position="216"/>
    </location>
</feature>
<dbReference type="InterPro" id="IPR047153">
    <property type="entry name" value="TRIM45/56/19-like"/>
</dbReference>
<dbReference type="OrthoDB" id="6078103at2759"/>
<keyword evidence="2" id="KW-0175">Coiled coil</keyword>